<evidence type="ECO:0000313" key="2">
    <source>
        <dbReference type="Proteomes" id="UP000499080"/>
    </source>
</evidence>
<gene>
    <name evidence="1" type="ORF">AVEN_65167_1</name>
</gene>
<dbReference type="Proteomes" id="UP000499080">
    <property type="component" value="Unassembled WGS sequence"/>
</dbReference>
<name>A0A4Y2AH66_ARAVE</name>
<keyword evidence="2" id="KW-1185">Reference proteome</keyword>
<sequence>MNAVSIPGSEELEVLSPSCIEIVQEESEKDAPPPAEPELPPEDVYRIEKKQFWGGLQPHSTSSPDSPLNTTIIVPPGELRACLLIRQLLILDPRGAPRLSWTVEQQYGNKSHQPIIVRRETSITPDFHQLVGRFAGEGALVL</sequence>
<proteinExistence type="predicted"/>
<comment type="caution">
    <text evidence="1">The sequence shown here is derived from an EMBL/GenBank/DDBJ whole genome shotgun (WGS) entry which is preliminary data.</text>
</comment>
<evidence type="ECO:0000313" key="1">
    <source>
        <dbReference type="EMBL" id="GBL78566.1"/>
    </source>
</evidence>
<accession>A0A4Y2AH66</accession>
<dbReference type="AlphaFoldDB" id="A0A4Y2AH66"/>
<dbReference type="EMBL" id="BGPR01000016">
    <property type="protein sequence ID" value="GBL78566.1"/>
    <property type="molecule type" value="Genomic_DNA"/>
</dbReference>
<protein>
    <submittedName>
        <fullName evidence="1">Uncharacterized protein</fullName>
    </submittedName>
</protein>
<organism evidence="1 2">
    <name type="scientific">Araneus ventricosus</name>
    <name type="common">Orbweaver spider</name>
    <name type="synonym">Epeira ventricosa</name>
    <dbReference type="NCBI Taxonomy" id="182803"/>
    <lineage>
        <taxon>Eukaryota</taxon>
        <taxon>Metazoa</taxon>
        <taxon>Ecdysozoa</taxon>
        <taxon>Arthropoda</taxon>
        <taxon>Chelicerata</taxon>
        <taxon>Arachnida</taxon>
        <taxon>Araneae</taxon>
        <taxon>Araneomorphae</taxon>
        <taxon>Entelegynae</taxon>
        <taxon>Araneoidea</taxon>
        <taxon>Araneidae</taxon>
        <taxon>Araneus</taxon>
    </lineage>
</organism>
<reference evidence="1 2" key="1">
    <citation type="journal article" date="2019" name="Sci. Rep.">
        <title>Orb-weaving spider Araneus ventricosus genome elucidates the spidroin gene catalogue.</title>
        <authorList>
            <person name="Kono N."/>
            <person name="Nakamura H."/>
            <person name="Ohtoshi R."/>
            <person name="Moran D.A.P."/>
            <person name="Shinohara A."/>
            <person name="Yoshida Y."/>
            <person name="Fujiwara M."/>
            <person name="Mori M."/>
            <person name="Tomita M."/>
            <person name="Arakawa K."/>
        </authorList>
    </citation>
    <scope>NUCLEOTIDE SEQUENCE [LARGE SCALE GENOMIC DNA]</scope>
</reference>